<dbReference type="EC" id="2.1.3.11" evidence="2"/>
<dbReference type="EMBL" id="CP044016">
    <property type="protein sequence ID" value="QES90221.1"/>
    <property type="molecule type" value="Genomic_DNA"/>
</dbReference>
<gene>
    <name evidence="2" type="primary">argF'</name>
    <name evidence="5" type="ORF">E0W69_016715</name>
</gene>
<reference evidence="5 6" key="1">
    <citation type="submission" date="2019-09" db="EMBL/GenBank/DDBJ databases">
        <title>Complete genome sequence of Arachidicoccus sp. B3-10 isolated from apple orchard soil.</title>
        <authorList>
            <person name="Kim H.S."/>
            <person name="Han K.-I."/>
            <person name="Suh M.K."/>
            <person name="Lee K.C."/>
            <person name="Eom M.K."/>
            <person name="Kim J.-S."/>
            <person name="Kang S.W."/>
            <person name="Sin Y."/>
            <person name="Lee J.-S."/>
        </authorList>
    </citation>
    <scope>NUCLEOTIDE SEQUENCE [LARGE SCALE GENOMIC DNA]</scope>
    <source>
        <strain evidence="5 6">B3-10</strain>
    </source>
</reference>
<dbReference type="InterPro" id="IPR036901">
    <property type="entry name" value="Asp/Orn_carbamoylTrfase_sf"/>
</dbReference>
<comment type="pathway">
    <text evidence="2">Amino-acid biosynthesis; L-arginine biosynthesis.</text>
</comment>
<dbReference type="InterPro" id="IPR043696">
    <property type="entry name" value="ArgF'-like"/>
</dbReference>
<evidence type="ECO:0000256" key="1">
    <source>
        <dbReference type="ARBA" id="ARBA00022679"/>
    </source>
</evidence>
<dbReference type="GO" id="GO:0042450">
    <property type="term" value="P:L-arginine biosynthetic process via ornithine"/>
    <property type="evidence" value="ECO:0007669"/>
    <property type="project" value="TreeGrafter"/>
</dbReference>
<dbReference type="Proteomes" id="UP000292424">
    <property type="component" value="Chromosome"/>
</dbReference>
<feature type="domain" description="Aspartate/ornithine carbamoyltransferase Asp/Orn-binding" evidence="3">
    <location>
        <begin position="216"/>
        <end position="346"/>
    </location>
</feature>
<evidence type="ECO:0000313" key="5">
    <source>
        <dbReference type="EMBL" id="QES90221.1"/>
    </source>
</evidence>
<feature type="binding site" evidence="2">
    <location>
        <position position="313"/>
    </location>
    <ligand>
        <name>N(2)-succinyl-L-ornithine</name>
        <dbReference type="ChEBI" id="CHEBI:58514"/>
    </ligand>
</feature>
<dbReference type="Pfam" id="PF02729">
    <property type="entry name" value="OTCace_N"/>
    <property type="match status" value="1"/>
</dbReference>
<comment type="similarity">
    <text evidence="2">Belongs to the aspartate/ornithine carbamoyltransferase superfamily. SOTCase family.</text>
</comment>
<proteinExistence type="inferred from homology"/>
<feature type="binding site" description="in other chain" evidence="2">
    <location>
        <position position="337"/>
    </location>
    <ligand>
        <name>carbamoyl phosphate</name>
        <dbReference type="ChEBI" id="CHEBI:58228"/>
        <note>ligand shared between two neighboring subunits</note>
    </ligand>
</feature>
<dbReference type="SUPFAM" id="SSF53671">
    <property type="entry name" value="Aspartate/ornithine carbamoyltransferase"/>
    <property type="match status" value="1"/>
</dbReference>
<evidence type="ECO:0000313" key="6">
    <source>
        <dbReference type="Proteomes" id="UP000292424"/>
    </source>
</evidence>
<keyword evidence="2" id="KW-0055">Arginine biosynthesis</keyword>
<comment type="subunit">
    <text evidence="2">Homotrimer.</text>
</comment>
<dbReference type="InterPro" id="IPR006132">
    <property type="entry name" value="Asp/Orn_carbamoyltranf_P-bd"/>
</dbReference>
<feature type="binding site" description="in other chain" evidence="2">
    <location>
        <begin position="172"/>
        <end position="175"/>
    </location>
    <ligand>
        <name>carbamoyl phosphate</name>
        <dbReference type="ChEBI" id="CHEBI:58228"/>
        <note>ligand shared between two neighboring subunits</note>
    </ligand>
</feature>
<dbReference type="HAMAP" id="MF_02235">
    <property type="entry name" value="SOTCase"/>
    <property type="match status" value="1"/>
</dbReference>
<dbReference type="PRINTS" id="PR00100">
    <property type="entry name" value="AOTCASE"/>
</dbReference>
<accession>A0A5P2GF34</accession>
<protein>
    <recommendedName>
        <fullName evidence="2">N-succinylornithine carbamoyltransferase</fullName>
        <ecNumber evidence="2">2.1.3.11</ecNumber>
    </recommendedName>
    <alternativeName>
        <fullName evidence="2">N-succinyl-L-ornithine transcarbamylase</fullName>
        <shortName evidence="2">SOTCase</shortName>
    </alternativeName>
</protein>
<dbReference type="InterPro" id="IPR006130">
    <property type="entry name" value="Asp/Orn_carbamoylTrfase"/>
</dbReference>
<dbReference type="InterPro" id="IPR006131">
    <property type="entry name" value="Asp_carbamoyltransf_Asp/Orn-bd"/>
</dbReference>
<dbReference type="UniPathway" id="UPA00068"/>
<feature type="binding site" description="in other chain" evidence="2">
    <location>
        <position position="135"/>
    </location>
    <ligand>
        <name>carbamoyl phosphate</name>
        <dbReference type="ChEBI" id="CHEBI:58228"/>
        <note>ligand shared between two neighboring subunits</note>
    </ligand>
</feature>
<keyword evidence="1 2" id="KW-0808">Transferase</keyword>
<comment type="catalytic activity">
    <reaction evidence="2">
        <text>N(2)-succinyl-L-ornithine + carbamoyl phosphate = N(2)-succinyl-L-citrulline + phosphate + H(+)</text>
        <dbReference type="Rhea" id="RHEA:25884"/>
        <dbReference type="ChEBI" id="CHEBI:15378"/>
        <dbReference type="ChEBI" id="CHEBI:43474"/>
        <dbReference type="ChEBI" id="CHEBI:58228"/>
        <dbReference type="ChEBI" id="CHEBI:58514"/>
        <dbReference type="ChEBI" id="CHEBI:58862"/>
        <dbReference type="EC" id="2.1.3.11"/>
    </reaction>
</comment>
<comment type="function">
    <text evidence="2">Catalyzes the transfer of the carbamoyl group from carbamoyl phosphate to the delta-amino group of N(2)-succinyl-L-ornithine to produce N(2)-succinyl-L-citrulline. Is essential for arginine biosynthesis.</text>
</comment>
<dbReference type="GO" id="GO:0004585">
    <property type="term" value="F:ornithine carbamoyltransferase activity"/>
    <property type="evidence" value="ECO:0007669"/>
    <property type="project" value="InterPro"/>
</dbReference>
<evidence type="ECO:0000259" key="3">
    <source>
        <dbReference type="Pfam" id="PF00185"/>
    </source>
</evidence>
<dbReference type="AlphaFoldDB" id="A0A5P2GF34"/>
<keyword evidence="2" id="KW-0028">Amino-acid biosynthesis</keyword>
<keyword evidence="6" id="KW-1185">Reference proteome</keyword>
<dbReference type="Gene3D" id="3.40.50.1370">
    <property type="entry name" value="Aspartate/ornithine carbamoyltransferase"/>
    <property type="match status" value="2"/>
</dbReference>
<dbReference type="Pfam" id="PF00185">
    <property type="entry name" value="OTCace"/>
    <property type="match status" value="1"/>
</dbReference>
<feature type="binding site" evidence="2">
    <location>
        <position position="207"/>
    </location>
    <ligand>
        <name>N(2)-succinyl-L-ornithine</name>
        <dbReference type="ChEBI" id="CHEBI:58514"/>
    </ligand>
</feature>
<dbReference type="RefSeq" id="WP_131331177.1">
    <property type="nucleotide sequence ID" value="NZ_CP044016.1"/>
</dbReference>
<name>A0A5P2GF34_9BACT</name>
<sequence>MSINLFPAKAVQGELIKYSQIGNKQFKIFTKAGDVVDIDALANKGLKYKANPFLDELKGNHVRVGLLFLNPSMRTRMSTQVAGRNLGMDVIVFNIDKEGWQLEFGDGVVMNGNKAEHIKEAAPVLGSYFDILGIRTFPSLQNRAEDYSESYISEFIKYCGVPVVSLESATRHPLQSLTDIITMKESLAQQPITPGKKLKIVHTWAPHIKPCPQAVSNSFCEWVNAWGKADFVVANPEGMDLAEEFTKGATVTHNQEEALEGADFVYVKNWSSYDWKGEYGKNYDAPDASSWLLTLDKLKNTNNAKVMHCLPVRRGVELTDEVLDSDHSLITTEAGNRVWAAQAVLSELL</sequence>
<dbReference type="OrthoDB" id="9802587at2"/>
<organism evidence="5 6">
    <name type="scientific">Rhizosphaericola mali</name>
    <dbReference type="NCBI Taxonomy" id="2545455"/>
    <lineage>
        <taxon>Bacteria</taxon>
        <taxon>Pseudomonadati</taxon>
        <taxon>Bacteroidota</taxon>
        <taxon>Chitinophagia</taxon>
        <taxon>Chitinophagales</taxon>
        <taxon>Chitinophagaceae</taxon>
        <taxon>Rhizosphaericola</taxon>
    </lineage>
</organism>
<evidence type="ECO:0000259" key="4">
    <source>
        <dbReference type="Pfam" id="PF02729"/>
    </source>
</evidence>
<feature type="binding site" description="in other chain" evidence="2">
    <location>
        <begin position="72"/>
        <end position="75"/>
    </location>
    <ligand>
        <name>carbamoyl phosphate</name>
        <dbReference type="ChEBI" id="CHEBI:58228"/>
        <note>ligand shared between two neighboring subunits</note>
    </ligand>
</feature>
<feature type="binding site" evidence="2">
    <location>
        <position position="100"/>
    </location>
    <ligand>
        <name>carbamoyl phosphate</name>
        <dbReference type="ChEBI" id="CHEBI:58228"/>
        <note>ligand shared between two neighboring subunits</note>
    </ligand>
</feature>
<feature type="domain" description="Aspartate/ornithine carbamoyltransferase carbamoyl-P binding" evidence="4">
    <location>
        <begin position="38"/>
        <end position="185"/>
    </location>
</feature>
<evidence type="ECO:0000256" key="2">
    <source>
        <dbReference type="HAMAP-Rule" id="MF_02235"/>
    </source>
</evidence>
<dbReference type="KEGG" id="arac:E0W69_016715"/>
<feature type="binding site" evidence="2">
    <location>
        <position position="167"/>
    </location>
    <ligand>
        <name>N(2)-succinyl-L-ornithine</name>
        <dbReference type="ChEBI" id="CHEBI:58514"/>
    </ligand>
</feature>
<feature type="binding site" description="in other chain" evidence="2">
    <location>
        <begin position="309"/>
        <end position="310"/>
    </location>
    <ligand>
        <name>carbamoyl phosphate</name>
        <dbReference type="ChEBI" id="CHEBI:58228"/>
        <note>ligand shared between two neighboring subunits</note>
    </ligand>
</feature>
<dbReference type="GO" id="GO:0016597">
    <property type="term" value="F:amino acid binding"/>
    <property type="evidence" value="ECO:0007669"/>
    <property type="project" value="InterPro"/>
</dbReference>
<dbReference type="PANTHER" id="PTHR45753:SF3">
    <property type="entry name" value="ORNITHINE TRANSCARBAMYLASE, MITOCHONDRIAL"/>
    <property type="match status" value="1"/>
</dbReference>
<feature type="binding site" evidence="2">
    <location>
        <position position="268"/>
    </location>
    <ligand>
        <name>N(2)-succinyl-L-ornithine</name>
        <dbReference type="ChEBI" id="CHEBI:58514"/>
    </ligand>
</feature>
<dbReference type="GO" id="GO:0019240">
    <property type="term" value="P:citrulline biosynthetic process"/>
    <property type="evidence" value="ECO:0007669"/>
    <property type="project" value="TreeGrafter"/>
</dbReference>
<dbReference type="PANTHER" id="PTHR45753">
    <property type="entry name" value="ORNITHINE CARBAMOYLTRANSFERASE, MITOCHONDRIAL"/>
    <property type="match status" value="1"/>
</dbReference>